<reference evidence="1" key="1">
    <citation type="journal article" date="2014" name="Front. Microbiol.">
        <title>High frequency of phylogenetically diverse reductive dehalogenase-homologous genes in deep subseafloor sedimentary metagenomes.</title>
        <authorList>
            <person name="Kawai M."/>
            <person name="Futagami T."/>
            <person name="Toyoda A."/>
            <person name="Takaki Y."/>
            <person name="Nishi S."/>
            <person name="Hori S."/>
            <person name="Arai W."/>
            <person name="Tsubouchi T."/>
            <person name="Morono Y."/>
            <person name="Uchiyama I."/>
            <person name="Ito T."/>
            <person name="Fujiyama A."/>
            <person name="Inagaki F."/>
            <person name="Takami H."/>
        </authorList>
    </citation>
    <scope>NUCLEOTIDE SEQUENCE</scope>
    <source>
        <strain evidence="1">Expedition CK06-06</strain>
    </source>
</reference>
<comment type="caution">
    <text evidence="1">The sequence shown here is derived from an EMBL/GenBank/DDBJ whole genome shotgun (WGS) entry which is preliminary data.</text>
</comment>
<dbReference type="AlphaFoldDB" id="X1JD18"/>
<gene>
    <name evidence="1" type="ORF">S03H2_64537</name>
</gene>
<sequence length="95" mass="10911">MTMDEERRQKIINEIQDKLGIEEVPSHAMSRKELKKSLGIGDISLDKALAEVDAEGRLNKAKTYRPNISGHHYLVEVFWFDDEENTLHSSKQSIT</sequence>
<proteinExistence type="predicted"/>
<protein>
    <submittedName>
        <fullName evidence="1">Uncharacterized protein</fullName>
    </submittedName>
</protein>
<evidence type="ECO:0000313" key="1">
    <source>
        <dbReference type="EMBL" id="GAH79400.1"/>
    </source>
</evidence>
<organism evidence="1">
    <name type="scientific">marine sediment metagenome</name>
    <dbReference type="NCBI Taxonomy" id="412755"/>
    <lineage>
        <taxon>unclassified sequences</taxon>
        <taxon>metagenomes</taxon>
        <taxon>ecological metagenomes</taxon>
    </lineage>
</organism>
<name>X1JD18_9ZZZZ</name>
<dbReference type="EMBL" id="BARU01041934">
    <property type="protein sequence ID" value="GAH79400.1"/>
    <property type="molecule type" value="Genomic_DNA"/>
</dbReference>
<accession>X1JD18</accession>